<dbReference type="AlphaFoldDB" id="A0A139AHV7"/>
<feature type="region of interest" description="Disordered" evidence="5">
    <location>
        <begin position="16"/>
        <end position="60"/>
    </location>
</feature>
<gene>
    <name evidence="7" type="ORF">M427DRAFT_69278</name>
</gene>
<evidence type="ECO:0000259" key="6">
    <source>
        <dbReference type="PROSITE" id="PS50865"/>
    </source>
</evidence>
<dbReference type="Pfam" id="PF01753">
    <property type="entry name" value="zf-MYND"/>
    <property type="match status" value="1"/>
</dbReference>
<keyword evidence="3" id="KW-0862">Zinc</keyword>
<evidence type="ECO:0000256" key="3">
    <source>
        <dbReference type="ARBA" id="ARBA00022833"/>
    </source>
</evidence>
<keyword evidence="2 4" id="KW-0863">Zinc-finger</keyword>
<evidence type="ECO:0000313" key="8">
    <source>
        <dbReference type="Proteomes" id="UP000070544"/>
    </source>
</evidence>
<protein>
    <recommendedName>
        <fullName evidence="6">MYND-type domain-containing protein</fullName>
    </recommendedName>
</protein>
<evidence type="ECO:0000256" key="4">
    <source>
        <dbReference type="PROSITE-ProRule" id="PRU00134"/>
    </source>
</evidence>
<evidence type="ECO:0000313" key="7">
    <source>
        <dbReference type="EMBL" id="KXS16318.1"/>
    </source>
</evidence>
<evidence type="ECO:0000256" key="5">
    <source>
        <dbReference type="SAM" id="MobiDB-lite"/>
    </source>
</evidence>
<keyword evidence="8" id="KW-1185">Reference proteome</keyword>
<dbReference type="Proteomes" id="UP000070544">
    <property type="component" value="Unassembled WGS sequence"/>
</dbReference>
<dbReference type="Gene3D" id="6.10.140.2220">
    <property type="match status" value="1"/>
</dbReference>
<dbReference type="SUPFAM" id="SSF144232">
    <property type="entry name" value="HIT/MYND zinc finger-like"/>
    <property type="match status" value="1"/>
</dbReference>
<dbReference type="OrthoDB" id="432970at2759"/>
<feature type="domain" description="MYND-type" evidence="6">
    <location>
        <begin position="709"/>
        <end position="752"/>
    </location>
</feature>
<evidence type="ECO:0000256" key="2">
    <source>
        <dbReference type="ARBA" id="ARBA00022771"/>
    </source>
</evidence>
<keyword evidence="1" id="KW-0479">Metal-binding</keyword>
<sequence length="762" mass="80449">MPVLLDKWASEHTHIHALPNDSSTSSPRARLHPAGTPIKPPANTNTAGAQTSTTTTPQPQYSELTQSTLALARVQQRLMQDLESLKGMLNGFNTPDGTDIGKAYEQLSVTLKKTAFPLQLFEQAAATSNWDAPVPPALPPTPTPPPSLLGKRPADSPWPVDPSTVFSTPPTASPPASLPRGFRFVLPSTPFTAQVEAANTVVDFSMHPSVTNRFQNPHLGSASSPSAAADAQGYAGSAGEDGFTTEPPSAKRAATGQYKNRSTKPAHDAGRCSCGGGAAGSHTHADTLGRIPLGPPPASTSPTRKSAGAGSGLFSNITTQAAAAAAAGSVPIKTLAQTQQRVLDVYQSLLEQELRSALVAQSAAGVKTGQQGGGGGPETDVEALAKATVEGIMIPCRLLHTANTMVSHHAHSRYSQEETFTGMRTSWAGFLPDNQWVEVERFATGRDGAKGFGVNRSLGSGVVWCERRVGGERWRVGGYYVLGNGVVVLGGGRVKRRKGTLGVSVLLEGSVCCGVLPDTSRPGDFLPVVALAAPASSGSDVSNPRIVPLHFYKKGTRIGMHLVLDEGSWLDSEGVIHGPFEYNARRFDSTHVIHPDGCFGAVVGGVRPSDYDDVRAISSRRYVEVCLEASLRDSVPAAPKSGKNGTPAGAGKKKPTEVAYGPYNCSCFGYLSTILPSYTSRALRIPARSLHPQAVAADKVDSMDEERRCSYCGAVFGRDEAKVCGKCRNAKYCSRECQVEGWKGEWGHKKTCKPIPNPAAQS</sequence>
<organism evidence="7 8">
    <name type="scientific">Gonapodya prolifera (strain JEL478)</name>
    <name type="common">Monoblepharis prolifera</name>
    <dbReference type="NCBI Taxonomy" id="1344416"/>
    <lineage>
        <taxon>Eukaryota</taxon>
        <taxon>Fungi</taxon>
        <taxon>Fungi incertae sedis</taxon>
        <taxon>Chytridiomycota</taxon>
        <taxon>Chytridiomycota incertae sedis</taxon>
        <taxon>Monoblepharidomycetes</taxon>
        <taxon>Monoblepharidales</taxon>
        <taxon>Gonapodyaceae</taxon>
        <taxon>Gonapodya</taxon>
    </lineage>
</organism>
<feature type="region of interest" description="Disordered" evidence="5">
    <location>
        <begin position="215"/>
        <end position="312"/>
    </location>
</feature>
<evidence type="ECO:0000256" key="1">
    <source>
        <dbReference type="ARBA" id="ARBA00022723"/>
    </source>
</evidence>
<dbReference type="PROSITE" id="PS50865">
    <property type="entry name" value="ZF_MYND_2"/>
    <property type="match status" value="1"/>
</dbReference>
<feature type="region of interest" description="Disordered" evidence="5">
    <location>
        <begin position="131"/>
        <end position="158"/>
    </location>
</feature>
<feature type="compositionally biased region" description="Low complexity" evidence="5">
    <location>
        <begin position="221"/>
        <end position="238"/>
    </location>
</feature>
<reference evidence="7 8" key="1">
    <citation type="journal article" date="2015" name="Genome Biol. Evol.">
        <title>Phylogenomic analyses indicate that early fungi evolved digesting cell walls of algal ancestors of land plants.</title>
        <authorList>
            <person name="Chang Y."/>
            <person name="Wang S."/>
            <person name="Sekimoto S."/>
            <person name="Aerts A.L."/>
            <person name="Choi C."/>
            <person name="Clum A."/>
            <person name="LaButti K.M."/>
            <person name="Lindquist E.A."/>
            <person name="Yee Ngan C."/>
            <person name="Ohm R.A."/>
            <person name="Salamov A.A."/>
            <person name="Grigoriev I.V."/>
            <person name="Spatafora J.W."/>
            <person name="Berbee M.L."/>
        </authorList>
    </citation>
    <scope>NUCLEOTIDE SEQUENCE [LARGE SCALE GENOMIC DNA]</scope>
    <source>
        <strain evidence="7 8">JEL478</strain>
    </source>
</reference>
<dbReference type="EMBL" id="KQ965754">
    <property type="protein sequence ID" value="KXS16318.1"/>
    <property type="molecule type" value="Genomic_DNA"/>
</dbReference>
<feature type="compositionally biased region" description="Pro residues" evidence="5">
    <location>
        <begin position="133"/>
        <end position="147"/>
    </location>
</feature>
<dbReference type="InterPro" id="IPR002893">
    <property type="entry name" value="Znf_MYND"/>
</dbReference>
<feature type="compositionally biased region" description="Low complexity" evidence="5">
    <location>
        <begin position="42"/>
        <end position="60"/>
    </location>
</feature>
<dbReference type="GO" id="GO:0008270">
    <property type="term" value="F:zinc ion binding"/>
    <property type="evidence" value="ECO:0007669"/>
    <property type="project" value="UniProtKB-KW"/>
</dbReference>
<name>A0A139AHV7_GONPJ</name>
<proteinExistence type="predicted"/>
<accession>A0A139AHV7</accession>